<name>A0ABX7HGY0_9STAP</name>
<dbReference type="EMBL" id="CP069486">
    <property type="protein sequence ID" value="QRO85891.1"/>
    <property type="molecule type" value="Genomic_DNA"/>
</dbReference>
<keyword evidence="2" id="KW-1185">Reference proteome</keyword>
<reference evidence="1 2" key="1">
    <citation type="submission" date="2021-02" db="EMBL/GenBank/DDBJ databases">
        <title>FDA dAtabase for Regulatory Grade micrObial Sequences (FDA-ARGOS): Supporting development and validation of Infectious Disease Dx tests.</title>
        <authorList>
            <person name="Sproer C."/>
            <person name="Gronow S."/>
            <person name="Severitt S."/>
            <person name="Schroder I."/>
            <person name="Tallon L."/>
            <person name="Sadzewicz L."/>
            <person name="Zhao X."/>
            <person name="Boylan J."/>
            <person name="Ott S."/>
            <person name="Bowen H."/>
            <person name="Vavikolanu K."/>
            <person name="Mehta A."/>
            <person name="Aluvathingal J."/>
            <person name="Nadendla S."/>
            <person name="Lowell S."/>
            <person name="Myers T."/>
            <person name="Yan Y."/>
            <person name="Sichtig H."/>
        </authorList>
    </citation>
    <scope>NUCLEOTIDE SEQUENCE [LARGE SCALE GENOMIC DNA]</scope>
    <source>
        <strain evidence="1 2">FDAARGOS_1207</strain>
    </source>
</reference>
<evidence type="ECO:0000313" key="1">
    <source>
        <dbReference type="EMBL" id="QRO85891.1"/>
    </source>
</evidence>
<organism evidence="1 2">
    <name type="scientific">Mammaliicoccus vitulinus</name>
    <dbReference type="NCBI Taxonomy" id="71237"/>
    <lineage>
        <taxon>Bacteria</taxon>
        <taxon>Bacillati</taxon>
        <taxon>Bacillota</taxon>
        <taxon>Bacilli</taxon>
        <taxon>Bacillales</taxon>
        <taxon>Staphylococcaceae</taxon>
        <taxon>Mammaliicoccus</taxon>
    </lineage>
</organism>
<gene>
    <name evidence="1" type="ORF">I6J37_04205</name>
</gene>
<dbReference type="RefSeq" id="WP_204107869.1">
    <property type="nucleotide sequence ID" value="NZ_CBCPHH010000042.1"/>
</dbReference>
<dbReference type="Proteomes" id="UP000627155">
    <property type="component" value="Chromosome"/>
</dbReference>
<evidence type="ECO:0000313" key="2">
    <source>
        <dbReference type="Proteomes" id="UP000627155"/>
    </source>
</evidence>
<protein>
    <submittedName>
        <fullName evidence="1">Uncharacterized protein</fullName>
    </submittedName>
</protein>
<proteinExistence type="predicted"/>
<accession>A0ABX7HGY0</accession>
<sequence length="62" mass="7434">MFSNMIFFHNNLEQSYLKSMDVVEDNQEIVGYTRFLPDQNVTLYINANLTMYTHDDLKLELR</sequence>